<dbReference type="PANTHER" id="PTHR30561">
    <property type="entry name" value="SMR FAMILY PROTON-DEPENDENT DRUG EFFLUX TRANSPORTER SUGE"/>
    <property type="match status" value="1"/>
</dbReference>
<keyword evidence="11" id="KW-1185">Reference proteome</keyword>
<name>A0A1N7J3W5_9BACL</name>
<feature type="compositionally biased region" description="Basic and acidic residues" evidence="8">
    <location>
        <begin position="113"/>
        <end position="125"/>
    </location>
</feature>
<protein>
    <submittedName>
        <fullName evidence="10">Small multidrug resistance pump</fullName>
    </submittedName>
</protein>
<evidence type="ECO:0000256" key="3">
    <source>
        <dbReference type="ARBA" id="ARBA00022475"/>
    </source>
</evidence>
<evidence type="ECO:0000256" key="7">
    <source>
        <dbReference type="RuleBase" id="RU003942"/>
    </source>
</evidence>
<comment type="subcellular location">
    <subcellularLocation>
        <location evidence="1 7">Cell membrane</location>
        <topology evidence="1 7">Multi-pass membrane protein</topology>
    </subcellularLocation>
</comment>
<evidence type="ECO:0000256" key="9">
    <source>
        <dbReference type="SAM" id="Phobius"/>
    </source>
</evidence>
<dbReference type="Pfam" id="PF00893">
    <property type="entry name" value="Multi_Drug_Res"/>
    <property type="match status" value="1"/>
</dbReference>
<dbReference type="Gene3D" id="1.10.3730.20">
    <property type="match status" value="1"/>
</dbReference>
<sequence length="125" mass="13533">MHWVYLIFAILFEVAGTMSMKLSHGFTKLWPSLGMVVFYILAFAGLTLSLKQMPVSIAYAVWSGLGTAVIAVLGYLIFQESMTWLKAGSILLIVLGVIGLNLGEGSDASDSPEPDRHPVETVDAE</sequence>
<evidence type="ECO:0000256" key="5">
    <source>
        <dbReference type="ARBA" id="ARBA00022989"/>
    </source>
</evidence>
<evidence type="ECO:0000256" key="4">
    <source>
        <dbReference type="ARBA" id="ARBA00022692"/>
    </source>
</evidence>
<feature type="transmembrane region" description="Helical" evidence="9">
    <location>
        <begin position="57"/>
        <end position="78"/>
    </location>
</feature>
<dbReference type="RefSeq" id="WP_076523499.1">
    <property type="nucleotide sequence ID" value="NZ_CP048103.1"/>
</dbReference>
<feature type="transmembrane region" description="Helical" evidence="9">
    <location>
        <begin position="84"/>
        <end position="103"/>
    </location>
</feature>
<dbReference type="PANTHER" id="PTHR30561:SF1">
    <property type="entry name" value="MULTIDRUG TRANSPORTER EMRE"/>
    <property type="match status" value="1"/>
</dbReference>
<evidence type="ECO:0000256" key="8">
    <source>
        <dbReference type="SAM" id="MobiDB-lite"/>
    </source>
</evidence>
<accession>A0A1N7J3W5</accession>
<evidence type="ECO:0000313" key="10">
    <source>
        <dbReference type="EMBL" id="SIS43911.1"/>
    </source>
</evidence>
<keyword evidence="2" id="KW-0813">Transport</keyword>
<gene>
    <name evidence="10" type="ORF">SAMN05421790_101680</name>
</gene>
<evidence type="ECO:0000313" key="11">
    <source>
        <dbReference type="Proteomes" id="UP000186795"/>
    </source>
</evidence>
<dbReference type="FunFam" id="1.10.3730.20:FF:000001">
    <property type="entry name" value="Quaternary ammonium compound resistance transporter SugE"/>
    <property type="match status" value="1"/>
</dbReference>
<organism evidence="10 11">
    <name type="scientific">Kroppenstedtia eburnea</name>
    <dbReference type="NCBI Taxonomy" id="714067"/>
    <lineage>
        <taxon>Bacteria</taxon>
        <taxon>Bacillati</taxon>
        <taxon>Bacillota</taxon>
        <taxon>Bacilli</taxon>
        <taxon>Bacillales</taxon>
        <taxon>Thermoactinomycetaceae</taxon>
        <taxon>Kroppenstedtia</taxon>
    </lineage>
</organism>
<keyword evidence="5 9" id="KW-1133">Transmembrane helix</keyword>
<dbReference type="GO" id="GO:0005886">
    <property type="term" value="C:plasma membrane"/>
    <property type="evidence" value="ECO:0007669"/>
    <property type="project" value="UniProtKB-SubCell"/>
</dbReference>
<feature type="region of interest" description="Disordered" evidence="8">
    <location>
        <begin position="104"/>
        <end position="125"/>
    </location>
</feature>
<dbReference type="EMBL" id="FTOD01000001">
    <property type="protein sequence ID" value="SIS43911.1"/>
    <property type="molecule type" value="Genomic_DNA"/>
</dbReference>
<dbReference type="InterPro" id="IPR037185">
    <property type="entry name" value="EmrE-like"/>
</dbReference>
<keyword evidence="3" id="KW-1003">Cell membrane</keyword>
<dbReference type="OrthoDB" id="21828at2"/>
<evidence type="ECO:0000256" key="6">
    <source>
        <dbReference type="ARBA" id="ARBA00023136"/>
    </source>
</evidence>
<dbReference type="SUPFAM" id="SSF103481">
    <property type="entry name" value="Multidrug resistance efflux transporter EmrE"/>
    <property type="match status" value="1"/>
</dbReference>
<comment type="similarity">
    <text evidence="7">Belongs to the drug/metabolite transporter (DMT) superfamily. Small multidrug resistance (SMR) (TC 2.A.7.1) family.</text>
</comment>
<evidence type="ECO:0000256" key="1">
    <source>
        <dbReference type="ARBA" id="ARBA00004651"/>
    </source>
</evidence>
<keyword evidence="4 7" id="KW-0812">Transmembrane</keyword>
<dbReference type="AlphaFoldDB" id="A0A1N7J3W5"/>
<evidence type="ECO:0000256" key="2">
    <source>
        <dbReference type="ARBA" id="ARBA00022448"/>
    </source>
</evidence>
<dbReference type="InterPro" id="IPR045324">
    <property type="entry name" value="Small_multidrug_res"/>
</dbReference>
<keyword evidence="6 9" id="KW-0472">Membrane</keyword>
<reference evidence="11" key="1">
    <citation type="submission" date="2017-01" db="EMBL/GenBank/DDBJ databases">
        <authorList>
            <person name="Varghese N."/>
            <person name="Submissions S."/>
        </authorList>
    </citation>
    <scope>NUCLEOTIDE SEQUENCE [LARGE SCALE GENOMIC DNA]</scope>
    <source>
        <strain evidence="11">DSM 45196</strain>
    </source>
</reference>
<dbReference type="Proteomes" id="UP000186795">
    <property type="component" value="Unassembled WGS sequence"/>
</dbReference>
<dbReference type="InterPro" id="IPR000390">
    <property type="entry name" value="Small_drug/metabolite_transptr"/>
</dbReference>
<proteinExistence type="inferred from homology"/>
<dbReference type="GO" id="GO:0022857">
    <property type="term" value="F:transmembrane transporter activity"/>
    <property type="evidence" value="ECO:0007669"/>
    <property type="project" value="InterPro"/>
</dbReference>
<feature type="transmembrane region" description="Helical" evidence="9">
    <location>
        <begin position="29"/>
        <end position="50"/>
    </location>
</feature>